<evidence type="ECO:0000313" key="3">
    <source>
        <dbReference type="Proteomes" id="UP000198611"/>
    </source>
</evidence>
<dbReference type="AlphaFoldDB" id="A0A1I1UI01"/>
<dbReference type="STRING" id="1123397.SAMN05660831_02080"/>
<evidence type="ECO:0000256" key="1">
    <source>
        <dbReference type="SAM" id="MobiDB-lite"/>
    </source>
</evidence>
<protein>
    <submittedName>
        <fullName evidence="2">Uncharacterized protein</fullName>
    </submittedName>
</protein>
<gene>
    <name evidence="2" type="ORF">SAMN05660831_02080</name>
</gene>
<accession>A0A1I1UI01</accession>
<proteinExistence type="predicted"/>
<reference evidence="2 3" key="1">
    <citation type="submission" date="2016-10" db="EMBL/GenBank/DDBJ databases">
        <authorList>
            <person name="de Groot N.N."/>
        </authorList>
    </citation>
    <scope>NUCLEOTIDE SEQUENCE [LARGE SCALE GENOMIC DNA]</scope>
    <source>
        <strain evidence="2 3">HL3</strain>
    </source>
</reference>
<organism evidence="2 3">
    <name type="scientific">Thiohalospira halophila DSM 15071</name>
    <dbReference type="NCBI Taxonomy" id="1123397"/>
    <lineage>
        <taxon>Bacteria</taxon>
        <taxon>Pseudomonadati</taxon>
        <taxon>Pseudomonadota</taxon>
        <taxon>Gammaproteobacteria</taxon>
        <taxon>Thiohalospirales</taxon>
        <taxon>Thiohalospiraceae</taxon>
        <taxon>Thiohalospira</taxon>
    </lineage>
</organism>
<dbReference type="Proteomes" id="UP000198611">
    <property type="component" value="Unassembled WGS sequence"/>
</dbReference>
<name>A0A1I1UI01_9GAMM</name>
<keyword evidence="3" id="KW-1185">Reference proteome</keyword>
<dbReference type="RefSeq" id="WP_093428714.1">
    <property type="nucleotide sequence ID" value="NZ_FOMJ01000007.1"/>
</dbReference>
<sequence length="119" mass="12822">MILSIYCLAAAAVSAAFLAMALYGAWLSWRECRAEADAGAVGPMGGRIGTMPGTTTGSNPRHDADQQPAADSETMSAEGWEGCRGYLDGEWARALRGTRPRHREWSSLRRPEPGPRGEE</sequence>
<feature type="region of interest" description="Disordered" evidence="1">
    <location>
        <begin position="98"/>
        <end position="119"/>
    </location>
</feature>
<evidence type="ECO:0000313" key="2">
    <source>
        <dbReference type="EMBL" id="SFD67560.1"/>
    </source>
</evidence>
<dbReference type="EMBL" id="FOMJ01000007">
    <property type="protein sequence ID" value="SFD67560.1"/>
    <property type="molecule type" value="Genomic_DNA"/>
</dbReference>
<feature type="region of interest" description="Disordered" evidence="1">
    <location>
        <begin position="40"/>
        <end position="78"/>
    </location>
</feature>
<feature type="compositionally biased region" description="Basic and acidic residues" evidence="1">
    <location>
        <begin position="103"/>
        <end position="119"/>
    </location>
</feature>